<reference evidence="9" key="1">
    <citation type="submission" date="2019-12" db="EMBL/GenBank/DDBJ databases">
        <title>Comparative genomics gives insights into the taxonomy of the Azoarcus-Aromatoleum group and reveals separate origins of nif in the plant-associated Azoarcus and non-plant-associated Aromatoleum sub-groups.</title>
        <authorList>
            <person name="Lafos M."/>
            <person name="Maluk M."/>
            <person name="Batista M."/>
            <person name="Junghare M."/>
            <person name="Carmona M."/>
            <person name="Faoro H."/>
            <person name="Cruz L.M."/>
            <person name="Battistoni F."/>
            <person name="De Souza E."/>
            <person name="Pedrosa F."/>
            <person name="Chen W.-M."/>
            <person name="Poole P.S."/>
            <person name="Dixon R.A."/>
            <person name="James E.K."/>
        </authorList>
    </citation>
    <scope>NUCLEOTIDE SEQUENCE</scope>
    <source>
        <strain evidence="9">U120</strain>
    </source>
</reference>
<comment type="caution">
    <text evidence="9">The sequence shown here is derived from an EMBL/GenBank/DDBJ whole genome shotgun (WGS) entry which is preliminary data.</text>
</comment>
<gene>
    <name evidence="9" type="ORF">GO608_08495</name>
</gene>
<feature type="domain" description="Phosphatidic acid phosphatase type 2/haloperoxidase" evidence="8">
    <location>
        <begin position="71"/>
        <end position="180"/>
    </location>
</feature>
<dbReference type="InterPro" id="IPR000326">
    <property type="entry name" value="PAP2/HPO"/>
</dbReference>
<evidence type="ECO:0000256" key="4">
    <source>
        <dbReference type="ARBA" id="ARBA00022801"/>
    </source>
</evidence>
<evidence type="ECO:0000256" key="3">
    <source>
        <dbReference type="ARBA" id="ARBA00022692"/>
    </source>
</evidence>
<dbReference type="Proteomes" id="UP000601990">
    <property type="component" value="Unassembled WGS sequence"/>
</dbReference>
<keyword evidence="10" id="KW-1185">Reference proteome</keyword>
<sequence length="186" mass="19887">MFPPATSQRWPERLDRLLALDCACVVALNRVLARERCTQCARWISRLGDGESWVVLVVALAVLQGPLGARCALHLIAVGAAGLTLYLLIKRRACRPRPYVRLQGLRLCAPPLDEFSFPSGHTLHAVAFAIVVSAYFPALGLVLVLFAVLTGVVRVVLGLHYPSDVLAGVAVGGAVAALSLAFMPPL</sequence>
<dbReference type="SUPFAM" id="SSF48317">
    <property type="entry name" value="Acid phosphatase/Vanadium-dependent haloperoxidase"/>
    <property type="match status" value="1"/>
</dbReference>
<accession>A0ABX1MZE1</accession>
<dbReference type="CDD" id="cd01610">
    <property type="entry name" value="PAP2_like"/>
    <property type="match status" value="1"/>
</dbReference>
<evidence type="ECO:0000256" key="1">
    <source>
        <dbReference type="ARBA" id="ARBA00004651"/>
    </source>
</evidence>
<keyword evidence="4" id="KW-0378">Hydrolase</keyword>
<feature type="transmembrane region" description="Helical" evidence="7">
    <location>
        <begin position="165"/>
        <end position="183"/>
    </location>
</feature>
<keyword evidence="3 7" id="KW-0812">Transmembrane</keyword>
<keyword evidence="5 7" id="KW-1133">Transmembrane helix</keyword>
<keyword evidence="2" id="KW-1003">Cell membrane</keyword>
<evidence type="ECO:0000313" key="9">
    <source>
        <dbReference type="EMBL" id="NMF93367.1"/>
    </source>
</evidence>
<comment type="subcellular location">
    <subcellularLocation>
        <location evidence="1">Cell membrane</location>
        <topology evidence="1">Multi-pass membrane protein</topology>
    </subcellularLocation>
</comment>
<proteinExistence type="predicted"/>
<evidence type="ECO:0000256" key="5">
    <source>
        <dbReference type="ARBA" id="ARBA00022989"/>
    </source>
</evidence>
<evidence type="ECO:0000259" key="8">
    <source>
        <dbReference type="SMART" id="SM00014"/>
    </source>
</evidence>
<feature type="transmembrane region" description="Helical" evidence="7">
    <location>
        <begin position="67"/>
        <end position="89"/>
    </location>
</feature>
<dbReference type="PANTHER" id="PTHR14969">
    <property type="entry name" value="SPHINGOSINE-1-PHOSPHATE PHOSPHOHYDROLASE"/>
    <property type="match status" value="1"/>
</dbReference>
<protein>
    <submittedName>
        <fullName evidence="9">Phosphatase PAP2 family protein</fullName>
    </submittedName>
</protein>
<dbReference type="Gene3D" id="1.20.144.10">
    <property type="entry name" value="Phosphatidic acid phosphatase type 2/haloperoxidase"/>
    <property type="match status" value="1"/>
</dbReference>
<evidence type="ECO:0000256" key="2">
    <source>
        <dbReference type="ARBA" id="ARBA00022475"/>
    </source>
</evidence>
<keyword evidence="6 7" id="KW-0472">Membrane</keyword>
<dbReference type="EMBL" id="WTVH01000013">
    <property type="protein sequence ID" value="NMF93367.1"/>
    <property type="molecule type" value="Genomic_DNA"/>
</dbReference>
<evidence type="ECO:0000256" key="6">
    <source>
        <dbReference type="ARBA" id="ARBA00023136"/>
    </source>
</evidence>
<dbReference type="SMART" id="SM00014">
    <property type="entry name" value="acidPPc"/>
    <property type="match status" value="1"/>
</dbReference>
<organism evidence="9 10">
    <name type="scientific">Aromatoleum buckelii</name>
    <dbReference type="NCBI Taxonomy" id="200254"/>
    <lineage>
        <taxon>Bacteria</taxon>
        <taxon>Pseudomonadati</taxon>
        <taxon>Pseudomonadota</taxon>
        <taxon>Betaproteobacteria</taxon>
        <taxon>Rhodocyclales</taxon>
        <taxon>Rhodocyclaceae</taxon>
        <taxon>Aromatoleum</taxon>
    </lineage>
</organism>
<name>A0ABX1MZE1_9RHOO</name>
<evidence type="ECO:0000313" key="10">
    <source>
        <dbReference type="Proteomes" id="UP000601990"/>
    </source>
</evidence>
<evidence type="ECO:0000256" key="7">
    <source>
        <dbReference type="SAM" id="Phobius"/>
    </source>
</evidence>
<dbReference type="Pfam" id="PF01569">
    <property type="entry name" value="PAP2"/>
    <property type="match status" value="1"/>
</dbReference>
<dbReference type="PANTHER" id="PTHR14969:SF62">
    <property type="entry name" value="DECAPRENYLPHOSPHORYL-5-PHOSPHORIBOSE PHOSPHATASE RV3807C-RELATED"/>
    <property type="match status" value="1"/>
</dbReference>
<feature type="transmembrane region" description="Helical" evidence="7">
    <location>
        <begin position="125"/>
        <end position="153"/>
    </location>
</feature>
<dbReference type="InterPro" id="IPR036938">
    <property type="entry name" value="PAP2/HPO_sf"/>
</dbReference>